<evidence type="ECO:0000256" key="7">
    <source>
        <dbReference type="ARBA" id="ARBA00022869"/>
    </source>
</evidence>
<sequence>AHCQESMSEQERETEEDEGGGASDTASMLPRRLPDRQASDLMSPGWAGLAAQGLGVLLLLGRALAGLVLHLLLPAAVFLLLLLPAATTVYLGFLCHSRVHPAPRPACRALLSDRGSAALIVSGFLSLPPLLVLASAARSRLARRLRSSRTLPPPRRGGAALSLGVTPEASPNPGGPRTPPVSPIGGSRLGLRPGPGREIPCVPRGPVRSAPRGREVAPDSPGPGRPFPTVTGFRSPRSRRRAGTPPENREMALGEGARGQARREAAFLASATVAVLGSCAPTTGSPCGPPVWSGSGLQRVPESVAVPSRTMLPWTVLGLALSLRLARSGAERGPPASAPQGDLLFLLDSSASVSHYEFSRVREFLGRLAALLPLGPGALRASLVHVGSRPHTEFPFGQHSSGSAIQDAIHAAAQRMGDTNTGLALAYAKEQLFAKAAGARPGVPKVLVWVTDGGSSDPVGPPMQELKDLGVTVFVVSTGRGNLLELSAAASAPAEKHLHFVDVDDLHIITQTLRGSILDAMWPHQLRASEVTSSGFRLAWPPLLTADSGYYLLELAPSAEPGTARRQQLPGNATGWAWAGLDPDTDYDVALVPESNVRLLRPQHLRVRTLPEETGPERIVISHARPRSLRVSWAPALGPNAALGYHVQVGPLRGGAAQLVEVPAGRNSTTLQGLAPGTAYLVTVTAAFRSGRERALSAKACTPDGERSRAPRPQSPGAGGREPVVSRQLSACAEGPPTSRASGDGLAVLAFCWVGLSVQL</sequence>
<feature type="compositionally biased region" description="Low complexity" evidence="13">
    <location>
        <begin position="185"/>
        <end position="197"/>
    </location>
</feature>
<keyword evidence="7" id="KW-0084">Basement membrane</keyword>
<evidence type="ECO:0000256" key="10">
    <source>
        <dbReference type="ARBA" id="ARBA00029542"/>
    </source>
</evidence>
<reference evidence="18" key="1">
    <citation type="journal article" date="2019" name="IScience">
        <title>Narwhal Genome Reveals Long-Term Low Genetic Diversity despite Current Large Abundance Size.</title>
        <authorList>
            <person name="Westbury M.V."/>
            <person name="Petersen B."/>
            <person name="Garde E."/>
            <person name="Heide-Jorgensen M.P."/>
            <person name="Lorenzen E.D."/>
        </authorList>
    </citation>
    <scope>NUCLEOTIDE SEQUENCE [LARGE SCALE GENOMIC DNA]</scope>
</reference>
<dbReference type="InterPro" id="IPR003961">
    <property type="entry name" value="FN3_dom"/>
</dbReference>
<evidence type="ECO:0000256" key="6">
    <source>
        <dbReference type="ARBA" id="ARBA00022737"/>
    </source>
</evidence>
<keyword evidence="5" id="KW-0732">Signal</keyword>
<dbReference type="Gene3D" id="3.40.50.410">
    <property type="entry name" value="von Willebrand factor, type A domain"/>
    <property type="match status" value="1"/>
</dbReference>
<keyword evidence="14" id="KW-1133">Transmembrane helix</keyword>
<dbReference type="InterPro" id="IPR013783">
    <property type="entry name" value="Ig-like_fold"/>
</dbReference>
<dbReference type="GO" id="GO:0005604">
    <property type="term" value="C:basement membrane"/>
    <property type="evidence" value="ECO:0007669"/>
    <property type="project" value="UniProtKB-SubCell"/>
</dbReference>
<dbReference type="SUPFAM" id="SSF53300">
    <property type="entry name" value="vWA-like"/>
    <property type="match status" value="1"/>
</dbReference>
<dbReference type="FunFam" id="3.40.50.410:FF:000046">
    <property type="entry name" value="von Willebrand factor A domain-containing protein 1"/>
    <property type="match status" value="1"/>
</dbReference>
<dbReference type="Pfam" id="PF00041">
    <property type="entry name" value="fn3"/>
    <property type="match status" value="1"/>
</dbReference>
<evidence type="ECO:0000256" key="12">
    <source>
        <dbReference type="ARBA" id="ARBA00063852"/>
    </source>
</evidence>
<keyword evidence="3" id="KW-0272">Extracellular matrix</keyword>
<comment type="subunit">
    <text evidence="12">Homodimer or homomultimer; disulfide-linked. Interacts with HSPG2.</text>
</comment>
<evidence type="ECO:0000256" key="14">
    <source>
        <dbReference type="SAM" id="Phobius"/>
    </source>
</evidence>
<evidence type="ECO:0000313" key="18">
    <source>
        <dbReference type="Proteomes" id="UP000308365"/>
    </source>
</evidence>
<dbReference type="InterPro" id="IPR002035">
    <property type="entry name" value="VWF_A"/>
</dbReference>
<comment type="caution">
    <text evidence="17">The sequence shown here is derived from an EMBL/GenBank/DDBJ whole genome shotgun (WGS) entry which is preliminary data.</text>
</comment>
<feature type="domain" description="VWFA" evidence="15">
    <location>
        <begin position="342"/>
        <end position="521"/>
    </location>
</feature>
<keyword evidence="8" id="KW-1015">Disulfide bond</keyword>
<dbReference type="Proteomes" id="UP000308365">
    <property type="component" value="Unassembled WGS sequence"/>
</dbReference>
<feature type="region of interest" description="Disordered" evidence="13">
    <location>
        <begin position="695"/>
        <end position="740"/>
    </location>
</feature>
<evidence type="ECO:0000256" key="8">
    <source>
        <dbReference type="ARBA" id="ARBA00023157"/>
    </source>
</evidence>
<feature type="non-terminal residue" evidence="17">
    <location>
        <position position="1"/>
    </location>
</feature>
<evidence type="ECO:0000259" key="16">
    <source>
        <dbReference type="PROSITE" id="PS50853"/>
    </source>
</evidence>
<dbReference type="PANTHER" id="PTHR24020">
    <property type="entry name" value="COLLAGEN ALPHA"/>
    <property type="match status" value="1"/>
</dbReference>
<evidence type="ECO:0000256" key="2">
    <source>
        <dbReference type="ARBA" id="ARBA00022525"/>
    </source>
</evidence>
<feature type="region of interest" description="Disordered" evidence="13">
    <location>
        <begin position="144"/>
        <end position="257"/>
    </location>
</feature>
<accession>A0A4U1F184</accession>
<feature type="domain" description="Fibronectin type-III" evidence="16">
    <location>
        <begin position="615"/>
        <end position="705"/>
    </location>
</feature>
<evidence type="ECO:0000256" key="11">
    <source>
        <dbReference type="ARBA" id="ARBA00046169"/>
    </source>
</evidence>
<feature type="transmembrane region" description="Helical" evidence="14">
    <location>
        <begin position="116"/>
        <end position="137"/>
    </location>
</feature>
<keyword evidence="6" id="KW-0677">Repeat</keyword>
<dbReference type="InterPro" id="IPR036116">
    <property type="entry name" value="FN3_sf"/>
</dbReference>
<dbReference type="Pfam" id="PF00092">
    <property type="entry name" value="VWA"/>
    <property type="match status" value="1"/>
</dbReference>
<evidence type="ECO:0000256" key="3">
    <source>
        <dbReference type="ARBA" id="ARBA00022530"/>
    </source>
</evidence>
<feature type="non-terminal residue" evidence="17">
    <location>
        <position position="760"/>
    </location>
</feature>
<dbReference type="FunFam" id="2.60.40.10:FF:000638">
    <property type="entry name" value="von Willebrand factor A domain-containing 1"/>
    <property type="match status" value="1"/>
</dbReference>
<keyword evidence="9" id="KW-0325">Glycoprotein</keyword>
<comment type="function">
    <text evidence="11">Promotes matrix assembly. Involved in the organization of skeletal muscles and in the formation of neuromuscular junctions.</text>
</comment>
<feature type="transmembrane region" description="Helical" evidence="14">
    <location>
        <begin position="71"/>
        <end position="95"/>
    </location>
</feature>
<dbReference type="SMART" id="SM00060">
    <property type="entry name" value="FN3"/>
    <property type="match status" value="1"/>
</dbReference>
<proteinExistence type="predicted"/>
<organism evidence="17 18">
    <name type="scientific">Monodon monoceros</name>
    <name type="common">Narwhal</name>
    <name type="synonym">Ceratodon monodon</name>
    <dbReference type="NCBI Taxonomy" id="40151"/>
    <lineage>
        <taxon>Eukaryota</taxon>
        <taxon>Metazoa</taxon>
        <taxon>Chordata</taxon>
        <taxon>Craniata</taxon>
        <taxon>Vertebrata</taxon>
        <taxon>Euteleostomi</taxon>
        <taxon>Mammalia</taxon>
        <taxon>Eutheria</taxon>
        <taxon>Laurasiatheria</taxon>
        <taxon>Artiodactyla</taxon>
        <taxon>Whippomorpha</taxon>
        <taxon>Cetacea</taxon>
        <taxon>Odontoceti</taxon>
        <taxon>Monodontidae</taxon>
        <taxon>Monodon</taxon>
    </lineage>
</organism>
<dbReference type="PROSITE" id="PS50234">
    <property type="entry name" value="VWFA"/>
    <property type="match status" value="1"/>
</dbReference>
<dbReference type="InterPro" id="IPR036465">
    <property type="entry name" value="vWFA_dom_sf"/>
</dbReference>
<dbReference type="AlphaFoldDB" id="A0A4U1F184"/>
<keyword evidence="4" id="KW-0597">Phosphoprotein</keyword>
<evidence type="ECO:0000313" key="17">
    <source>
        <dbReference type="EMBL" id="TKC42908.1"/>
    </source>
</evidence>
<evidence type="ECO:0000256" key="4">
    <source>
        <dbReference type="ARBA" id="ARBA00022553"/>
    </source>
</evidence>
<dbReference type="SUPFAM" id="SSF49265">
    <property type="entry name" value="Fibronectin type III"/>
    <property type="match status" value="2"/>
</dbReference>
<dbReference type="PRINTS" id="PR00453">
    <property type="entry name" value="VWFADOMAIN"/>
</dbReference>
<evidence type="ECO:0000256" key="13">
    <source>
        <dbReference type="SAM" id="MobiDB-lite"/>
    </source>
</evidence>
<protein>
    <recommendedName>
        <fullName evidence="10">von Willebrand factor A domain-containing protein 1</fullName>
    </recommendedName>
</protein>
<dbReference type="CDD" id="cd01472">
    <property type="entry name" value="vWA_collagen"/>
    <property type="match status" value="1"/>
</dbReference>
<keyword evidence="14" id="KW-0812">Transmembrane</keyword>
<evidence type="ECO:0000256" key="1">
    <source>
        <dbReference type="ARBA" id="ARBA00004302"/>
    </source>
</evidence>
<evidence type="ECO:0000256" key="5">
    <source>
        <dbReference type="ARBA" id="ARBA00022729"/>
    </source>
</evidence>
<comment type="subcellular location">
    <subcellularLocation>
        <location evidence="1">Secreted</location>
        <location evidence="1">Extracellular space</location>
        <location evidence="1">Extracellular matrix</location>
        <location evidence="1">Basement membrane</location>
    </subcellularLocation>
</comment>
<keyword evidence="2" id="KW-0964">Secreted</keyword>
<dbReference type="CDD" id="cd00063">
    <property type="entry name" value="FN3"/>
    <property type="match status" value="1"/>
</dbReference>
<feature type="domain" description="Fibronectin type-III" evidence="16">
    <location>
        <begin position="522"/>
        <end position="613"/>
    </location>
</feature>
<feature type="transmembrane region" description="Helical" evidence="14">
    <location>
        <begin position="46"/>
        <end position="65"/>
    </location>
</feature>
<dbReference type="FunFam" id="2.60.40.10:FF:001442">
    <property type="entry name" value="von Willebrand factor A domain containing 1"/>
    <property type="match status" value="1"/>
</dbReference>
<dbReference type="Gene3D" id="2.60.40.10">
    <property type="entry name" value="Immunoglobulins"/>
    <property type="match status" value="2"/>
</dbReference>
<evidence type="ECO:0000259" key="15">
    <source>
        <dbReference type="PROSITE" id="PS50234"/>
    </source>
</evidence>
<dbReference type="EMBL" id="RWIC01000510">
    <property type="protein sequence ID" value="TKC42908.1"/>
    <property type="molecule type" value="Genomic_DNA"/>
</dbReference>
<feature type="compositionally biased region" description="Pro residues" evidence="13">
    <location>
        <begin position="173"/>
        <end position="182"/>
    </location>
</feature>
<keyword evidence="14" id="KW-0472">Membrane</keyword>
<dbReference type="SMART" id="SM00327">
    <property type="entry name" value="VWA"/>
    <property type="match status" value="1"/>
</dbReference>
<dbReference type="InterPro" id="IPR050525">
    <property type="entry name" value="ECM_Assembly_Org"/>
</dbReference>
<gene>
    <name evidence="17" type="ORF">EI555_019434</name>
</gene>
<dbReference type="PROSITE" id="PS50853">
    <property type="entry name" value="FN3"/>
    <property type="match status" value="2"/>
</dbReference>
<name>A0A4U1F184_MONMO</name>
<feature type="region of interest" description="Disordered" evidence="13">
    <location>
        <begin position="1"/>
        <end position="28"/>
    </location>
</feature>
<evidence type="ECO:0000256" key="9">
    <source>
        <dbReference type="ARBA" id="ARBA00023180"/>
    </source>
</evidence>
<dbReference type="PANTHER" id="PTHR24020:SF77">
    <property type="entry name" value="VON WILLEBRAND FACTOR A DOMAIN-CONTAINING PROTEIN 1"/>
    <property type="match status" value="1"/>
</dbReference>